<feature type="region of interest" description="Disordered" evidence="4">
    <location>
        <begin position="554"/>
        <end position="592"/>
    </location>
</feature>
<feature type="compositionally biased region" description="Polar residues" evidence="4">
    <location>
        <begin position="567"/>
        <end position="592"/>
    </location>
</feature>
<evidence type="ECO:0000256" key="2">
    <source>
        <dbReference type="ARBA" id="ARBA00022771"/>
    </source>
</evidence>
<keyword evidence="8" id="KW-1185">Reference proteome</keyword>
<comment type="caution">
    <text evidence="7">The sequence shown here is derived from an EMBL/GenBank/DDBJ whole genome shotgun (WGS) entry which is preliminary data.</text>
</comment>
<dbReference type="PROSITE" id="PS50006">
    <property type="entry name" value="FHA_DOMAIN"/>
    <property type="match status" value="1"/>
</dbReference>
<dbReference type="InterPro" id="IPR000253">
    <property type="entry name" value="FHA_dom"/>
</dbReference>
<dbReference type="PANTHER" id="PTHR46210">
    <property type="entry name" value="FHA DOMAIN-CONTAINING PROTEIN"/>
    <property type="match status" value="1"/>
</dbReference>
<dbReference type="CDD" id="cd00060">
    <property type="entry name" value="FHA"/>
    <property type="match status" value="1"/>
</dbReference>
<reference evidence="7 8" key="1">
    <citation type="submission" date="2023-10" db="EMBL/GenBank/DDBJ databases">
        <title>Comparative genomics analysis reveals potential genetic determinants of host preference in Cryptosporidium xiaoi.</title>
        <authorList>
            <person name="Xiao L."/>
            <person name="Li J."/>
        </authorList>
    </citation>
    <scope>NUCLEOTIDE SEQUENCE [LARGE SCALE GENOMIC DNA]</scope>
    <source>
        <strain evidence="7 8">52996</strain>
    </source>
</reference>
<gene>
    <name evidence="7" type="ORF">RS030_162417</name>
</gene>
<protein>
    <submittedName>
        <fullName evidence="7">Uncharacterized protein</fullName>
    </submittedName>
</protein>
<dbReference type="Pfam" id="PF12906">
    <property type="entry name" value="RINGv"/>
    <property type="match status" value="1"/>
</dbReference>
<keyword evidence="2" id="KW-0863">Zinc-finger</keyword>
<dbReference type="InterPro" id="IPR008984">
    <property type="entry name" value="SMAD_FHA_dom_sf"/>
</dbReference>
<dbReference type="GO" id="GO:0008270">
    <property type="term" value="F:zinc ion binding"/>
    <property type="evidence" value="ECO:0007669"/>
    <property type="project" value="UniProtKB-KW"/>
</dbReference>
<dbReference type="PROSITE" id="PS51292">
    <property type="entry name" value="ZF_RING_CH"/>
    <property type="match status" value="1"/>
</dbReference>
<evidence type="ECO:0000313" key="8">
    <source>
        <dbReference type="Proteomes" id="UP001311799"/>
    </source>
</evidence>
<dbReference type="Proteomes" id="UP001311799">
    <property type="component" value="Unassembled WGS sequence"/>
</dbReference>
<dbReference type="SMART" id="SM00240">
    <property type="entry name" value="FHA"/>
    <property type="match status" value="1"/>
</dbReference>
<dbReference type="InterPro" id="IPR011016">
    <property type="entry name" value="Znf_RING-CH"/>
</dbReference>
<dbReference type="Gene3D" id="2.60.200.20">
    <property type="match status" value="1"/>
</dbReference>
<feature type="region of interest" description="Disordered" evidence="4">
    <location>
        <begin position="1"/>
        <end position="22"/>
    </location>
</feature>
<feature type="compositionally biased region" description="Polar residues" evidence="4">
    <location>
        <begin position="1"/>
        <end position="21"/>
    </location>
</feature>
<evidence type="ECO:0000256" key="1">
    <source>
        <dbReference type="ARBA" id="ARBA00022723"/>
    </source>
</evidence>
<evidence type="ECO:0000259" key="6">
    <source>
        <dbReference type="PROSITE" id="PS51292"/>
    </source>
</evidence>
<keyword evidence="1" id="KW-0479">Metal-binding</keyword>
<feature type="compositionally biased region" description="Low complexity" evidence="4">
    <location>
        <begin position="556"/>
        <end position="566"/>
    </location>
</feature>
<dbReference type="SUPFAM" id="SSF57850">
    <property type="entry name" value="RING/U-box"/>
    <property type="match status" value="1"/>
</dbReference>
<feature type="domain" description="RING-CH-type" evidence="6">
    <location>
        <begin position="207"/>
        <end position="284"/>
    </location>
</feature>
<organism evidence="7 8">
    <name type="scientific">Cryptosporidium xiaoi</name>
    <dbReference type="NCBI Taxonomy" id="659607"/>
    <lineage>
        <taxon>Eukaryota</taxon>
        <taxon>Sar</taxon>
        <taxon>Alveolata</taxon>
        <taxon>Apicomplexa</taxon>
        <taxon>Conoidasida</taxon>
        <taxon>Coccidia</taxon>
        <taxon>Eucoccidiorida</taxon>
        <taxon>Eimeriorina</taxon>
        <taxon>Cryptosporidiidae</taxon>
        <taxon>Cryptosporidium</taxon>
    </lineage>
</organism>
<evidence type="ECO:0000313" key="7">
    <source>
        <dbReference type="EMBL" id="KAK6590271.1"/>
    </source>
</evidence>
<evidence type="ECO:0000256" key="4">
    <source>
        <dbReference type="SAM" id="MobiDB-lite"/>
    </source>
</evidence>
<dbReference type="Pfam" id="PF00498">
    <property type="entry name" value="FHA"/>
    <property type="match status" value="1"/>
</dbReference>
<dbReference type="Gene3D" id="3.30.40.10">
    <property type="entry name" value="Zinc/RING finger domain, C3HC4 (zinc finger)"/>
    <property type="match status" value="1"/>
</dbReference>
<evidence type="ECO:0000259" key="5">
    <source>
        <dbReference type="PROSITE" id="PS50006"/>
    </source>
</evidence>
<dbReference type="EMBL" id="JAWDEY010000007">
    <property type="protein sequence ID" value="KAK6590271.1"/>
    <property type="molecule type" value="Genomic_DNA"/>
</dbReference>
<dbReference type="SUPFAM" id="SSF49879">
    <property type="entry name" value="SMAD/FHA domain"/>
    <property type="match status" value="1"/>
</dbReference>
<feature type="region of interest" description="Disordered" evidence="4">
    <location>
        <begin position="478"/>
        <end position="502"/>
    </location>
</feature>
<feature type="domain" description="FHA" evidence="5">
    <location>
        <begin position="329"/>
        <end position="378"/>
    </location>
</feature>
<dbReference type="AlphaFoldDB" id="A0AAV9Y009"/>
<sequence length="882" mass="96271">MEIDQININASVSEDSPQEDNIPNIMGIVRRGTTTTSSSSGNSVENINGSGIIEEGGMGLIIETTTWSRDSHELFDYEAHHINNKRFLINRSSKIFRQSTECMILADEDELPSQGDYLLSIKTTMDGKYIAFPADRSLGVCNDKQLIPKKVWLIVRDLPNKSYALQQNDLVKLGRFKLRVKQLVRSGDQVPELRLDETETSIIEPTLDESLTMQCRICLTEGEQEDDPLLCPCQCRGSIKFVHLECLRHWINGRLNLTNDNNSRDTFFFRQLQCELCKSPLPSSASIKGSRVNIVNVPKTRPPFIVLENIYGNVHRGVHVVSMAEKKDLKLGRGHESDVRISDVSISRYHATIRYRNENFMLEDHDSKFGTLVSVRRPQAIESNHNLSLQVGRTVVNLRLSDEPCSPSLGIKELPIGSPKHQNDEQDSFVSGGNNNIDANSNVNNNYNININGSGASVISERVVPTTLGNDIGLSARRSNEEVRNGSPRGELSTYNNSDSVSTRVSDSTVRIGGSATGDSGFVINTIRIGRLYNFDDLNLPRIESEHREIINSVDNNSTRNNGLNNSIPSTYERGSNSVNSENSRQGGNDLNFSSSEGIGIKSNENIISSCINATFGSSFNSPISIGCIGTSFDGCNSGSSMEIEGTQKSSITGKDFLDTSMIRNMDKTFLTESLPYNNTSRCNKLLICTNACDVSSNSSSSSNNIGNIDVCAGNDCSSSNNGSSSTMLDNNYSTRQNRTFRDHNYTFTVTAKTGATTGNNIVRESSEFEPRGGGGIVTPPVSNSDHFLSCYPKISSLTNTAEDPTIISSSVSTFSSNSNSTTLLLPKISVPVSDSTTSFSKSSGLNSSSTSSSSTSTWIGKGMSTSFSFPFISSKSGNNSV</sequence>
<dbReference type="CDD" id="cd16495">
    <property type="entry name" value="RING_CH-C4HC3_MARCH"/>
    <property type="match status" value="1"/>
</dbReference>
<name>A0AAV9Y009_9CRYT</name>
<evidence type="ECO:0000256" key="3">
    <source>
        <dbReference type="ARBA" id="ARBA00022833"/>
    </source>
</evidence>
<accession>A0AAV9Y009</accession>
<dbReference type="InterPro" id="IPR013083">
    <property type="entry name" value="Znf_RING/FYVE/PHD"/>
</dbReference>
<dbReference type="PANTHER" id="PTHR46210:SF1">
    <property type="entry name" value="FHA DOMAIN-CONTAINING PROTEIN"/>
    <property type="match status" value="1"/>
</dbReference>
<feature type="region of interest" description="Disordered" evidence="4">
    <location>
        <begin position="839"/>
        <end position="858"/>
    </location>
</feature>
<dbReference type="SMART" id="SM00744">
    <property type="entry name" value="RINGv"/>
    <property type="match status" value="1"/>
</dbReference>
<proteinExistence type="predicted"/>
<keyword evidence="3" id="KW-0862">Zinc</keyword>